<dbReference type="InterPro" id="IPR010287">
    <property type="entry name" value="DUF892_YciF-like"/>
</dbReference>
<dbReference type="PANTHER" id="PTHR30565">
    <property type="entry name" value="PROTEIN YCIF"/>
    <property type="match status" value="1"/>
</dbReference>
<keyword evidence="2" id="KW-1185">Reference proteome</keyword>
<organism evidence="1 2">
    <name type="scientific">Compostibacter hankyongensis</name>
    <dbReference type="NCBI Taxonomy" id="1007089"/>
    <lineage>
        <taxon>Bacteria</taxon>
        <taxon>Pseudomonadati</taxon>
        <taxon>Bacteroidota</taxon>
        <taxon>Chitinophagia</taxon>
        <taxon>Chitinophagales</taxon>
        <taxon>Chitinophagaceae</taxon>
        <taxon>Compostibacter</taxon>
    </lineage>
</organism>
<dbReference type="SUPFAM" id="SSF47240">
    <property type="entry name" value="Ferritin-like"/>
    <property type="match status" value="1"/>
</dbReference>
<evidence type="ECO:0000313" key="2">
    <source>
        <dbReference type="Proteomes" id="UP001501207"/>
    </source>
</evidence>
<dbReference type="Gene3D" id="1.20.1260.10">
    <property type="match status" value="1"/>
</dbReference>
<dbReference type="InterPro" id="IPR009078">
    <property type="entry name" value="Ferritin-like_SF"/>
</dbReference>
<dbReference type="PANTHER" id="PTHR30565:SF9">
    <property type="entry name" value="PROTEIN YCIF"/>
    <property type="match status" value="1"/>
</dbReference>
<protein>
    <submittedName>
        <fullName evidence="1">Ferritin-like domain-containing protein</fullName>
    </submittedName>
</protein>
<gene>
    <name evidence="1" type="ORF">GCM10023143_24240</name>
</gene>
<dbReference type="CDD" id="cd07909">
    <property type="entry name" value="YciF"/>
    <property type="match status" value="1"/>
</dbReference>
<dbReference type="InterPro" id="IPR012347">
    <property type="entry name" value="Ferritin-like"/>
</dbReference>
<accession>A0ABP8FYQ4</accession>
<dbReference type="EMBL" id="BAABFN010000005">
    <property type="protein sequence ID" value="GAA4313766.1"/>
    <property type="molecule type" value="Genomic_DNA"/>
</dbReference>
<proteinExistence type="predicted"/>
<dbReference type="Pfam" id="PF05974">
    <property type="entry name" value="DUF892"/>
    <property type="match status" value="1"/>
</dbReference>
<dbReference type="InterPro" id="IPR047114">
    <property type="entry name" value="YciF"/>
</dbReference>
<evidence type="ECO:0000313" key="1">
    <source>
        <dbReference type="EMBL" id="GAA4313766.1"/>
    </source>
</evidence>
<comment type="caution">
    <text evidence="1">The sequence shown here is derived from an EMBL/GenBank/DDBJ whole genome shotgun (WGS) entry which is preliminary data.</text>
</comment>
<name>A0ABP8FYQ4_9BACT</name>
<sequence>MDFFVDELKDILWAEKHLVKALPKMEDKATTEELKQALGNHLAETEGHVDRLEEVFDMIGVGARAKKCEAMAGIIKEGEDVIADTETGTLTRDAGIIMAAQKAEHYEIATYGGLITLAKTLGMPDVAEVLGQTIQEEKAADVLLSSIAENHINISASEEAS</sequence>
<reference evidence="2" key="1">
    <citation type="journal article" date="2019" name="Int. J. Syst. Evol. Microbiol.">
        <title>The Global Catalogue of Microorganisms (GCM) 10K type strain sequencing project: providing services to taxonomists for standard genome sequencing and annotation.</title>
        <authorList>
            <consortium name="The Broad Institute Genomics Platform"/>
            <consortium name="The Broad Institute Genome Sequencing Center for Infectious Disease"/>
            <person name="Wu L."/>
            <person name="Ma J."/>
        </authorList>
    </citation>
    <scope>NUCLEOTIDE SEQUENCE [LARGE SCALE GENOMIC DNA]</scope>
    <source>
        <strain evidence="2">JCM 17664</strain>
    </source>
</reference>
<dbReference type="Proteomes" id="UP001501207">
    <property type="component" value="Unassembled WGS sequence"/>
</dbReference>